<dbReference type="GO" id="GO:0003677">
    <property type="term" value="F:DNA binding"/>
    <property type="evidence" value="ECO:0007669"/>
    <property type="project" value="UniProtKB-KW"/>
</dbReference>
<protein>
    <submittedName>
        <fullName evidence="8">PLP-dependent aminotransferase family protein</fullName>
    </submittedName>
</protein>
<dbReference type="Gene3D" id="1.10.10.10">
    <property type="entry name" value="Winged helix-like DNA-binding domain superfamily/Winged helix DNA-binding domain"/>
    <property type="match status" value="1"/>
</dbReference>
<name>A0A367FIH0_9ACTN</name>
<dbReference type="PANTHER" id="PTHR46577">
    <property type="entry name" value="HTH-TYPE TRANSCRIPTIONAL REGULATORY PROTEIN GABR"/>
    <property type="match status" value="1"/>
</dbReference>
<keyword evidence="2" id="KW-0663">Pyridoxal phosphate</keyword>
<dbReference type="Pfam" id="PF00392">
    <property type="entry name" value="GntR"/>
    <property type="match status" value="1"/>
</dbReference>
<evidence type="ECO:0000256" key="2">
    <source>
        <dbReference type="ARBA" id="ARBA00022898"/>
    </source>
</evidence>
<dbReference type="InterPro" id="IPR000524">
    <property type="entry name" value="Tscrpt_reg_HTH_GntR"/>
</dbReference>
<dbReference type="PANTHER" id="PTHR46577:SF1">
    <property type="entry name" value="HTH-TYPE TRANSCRIPTIONAL REGULATORY PROTEIN GABR"/>
    <property type="match status" value="1"/>
</dbReference>
<keyword evidence="8" id="KW-0808">Transferase</keyword>
<evidence type="ECO:0000256" key="3">
    <source>
        <dbReference type="ARBA" id="ARBA00023015"/>
    </source>
</evidence>
<sequence length="504" mass="52704">MPKYWATFGLDLHVEVDPASGRRAGLEHALRDAIRDGRLAPRTLLPSTRALAAETGLSRNTVSAAYDQLVAEGYLTARRGSGTSVADVTATPAEAPRSRGDAVAPRHDLRPGRPDVTTFPSAAWMRSTRRVLGTASPSVYGYGDPRGAPELRAALAAHLGRTRGVLATADQIVVTSGAVQALSLLARVVGAGPKPEVAMEDPGLRFHREVVRRAGARVLPLPVDGRGARTDLLGGDAYAEAGAVVVTPAHQYPSGVTLHPSRRHALADWARGGGGLVVEDDYDGEFRYDRQPVGALQGMAPEHVAYLGTASKTLGPGLRLAWLVLPRHLVGPVVDAKRHADHHTESLGQLVLADLITSHAYDRHVRACRLRYRRRRDLLVSRLAPAAVQDAAPLALQAVPSALQAVPLALQGMAPVFEGSAPVAVQGVAAGLHAMVTLPPGGPDEAAVLAACAARGVAVQGLAGHWHAPDDAPGRPQGLIVGYGTPTEAAYPAALDALVAALRA</sequence>
<evidence type="ECO:0000256" key="4">
    <source>
        <dbReference type="ARBA" id="ARBA00023125"/>
    </source>
</evidence>
<dbReference type="SMART" id="SM00345">
    <property type="entry name" value="HTH_GNTR"/>
    <property type="match status" value="1"/>
</dbReference>
<dbReference type="CDD" id="cd00609">
    <property type="entry name" value="AAT_like"/>
    <property type="match status" value="1"/>
</dbReference>
<dbReference type="OrthoDB" id="5415143at2"/>
<dbReference type="RefSeq" id="WP_114029547.1">
    <property type="nucleotide sequence ID" value="NZ_QOIL01000008.1"/>
</dbReference>
<feature type="compositionally biased region" description="Basic and acidic residues" evidence="6">
    <location>
        <begin position="96"/>
        <end position="113"/>
    </location>
</feature>
<dbReference type="Gene3D" id="3.40.640.10">
    <property type="entry name" value="Type I PLP-dependent aspartate aminotransferase-like (Major domain)"/>
    <property type="match status" value="1"/>
</dbReference>
<gene>
    <name evidence="8" type="ORF">DQ384_15615</name>
</gene>
<dbReference type="Proteomes" id="UP000253094">
    <property type="component" value="Unassembled WGS sequence"/>
</dbReference>
<dbReference type="InterPro" id="IPR036390">
    <property type="entry name" value="WH_DNA-bd_sf"/>
</dbReference>
<proteinExistence type="inferred from homology"/>
<keyword evidence="8" id="KW-0032">Aminotransferase</keyword>
<dbReference type="InterPro" id="IPR015424">
    <property type="entry name" value="PyrdxlP-dep_Trfase"/>
</dbReference>
<evidence type="ECO:0000256" key="1">
    <source>
        <dbReference type="ARBA" id="ARBA00005384"/>
    </source>
</evidence>
<dbReference type="CDD" id="cd07377">
    <property type="entry name" value="WHTH_GntR"/>
    <property type="match status" value="1"/>
</dbReference>
<comment type="caution">
    <text evidence="8">The sequence shown here is derived from an EMBL/GenBank/DDBJ whole genome shotgun (WGS) entry which is preliminary data.</text>
</comment>
<dbReference type="SUPFAM" id="SSF46785">
    <property type="entry name" value="Winged helix' DNA-binding domain"/>
    <property type="match status" value="1"/>
</dbReference>
<dbReference type="EMBL" id="QOIL01000008">
    <property type="protein sequence ID" value="RCG30183.1"/>
    <property type="molecule type" value="Genomic_DNA"/>
</dbReference>
<evidence type="ECO:0000313" key="9">
    <source>
        <dbReference type="Proteomes" id="UP000253094"/>
    </source>
</evidence>
<comment type="similarity">
    <text evidence="1">In the C-terminal section; belongs to the class-I pyridoxal-phosphate-dependent aminotransferase family.</text>
</comment>
<dbReference type="GO" id="GO:0030170">
    <property type="term" value="F:pyridoxal phosphate binding"/>
    <property type="evidence" value="ECO:0007669"/>
    <property type="project" value="InterPro"/>
</dbReference>
<dbReference type="SUPFAM" id="SSF53383">
    <property type="entry name" value="PLP-dependent transferases"/>
    <property type="match status" value="1"/>
</dbReference>
<feature type="domain" description="HTH gntR-type" evidence="7">
    <location>
        <begin position="20"/>
        <end position="88"/>
    </location>
</feature>
<organism evidence="8 9">
    <name type="scientific">Sphaerisporangium album</name>
    <dbReference type="NCBI Taxonomy" id="509200"/>
    <lineage>
        <taxon>Bacteria</taxon>
        <taxon>Bacillati</taxon>
        <taxon>Actinomycetota</taxon>
        <taxon>Actinomycetes</taxon>
        <taxon>Streptosporangiales</taxon>
        <taxon>Streptosporangiaceae</taxon>
        <taxon>Sphaerisporangium</taxon>
    </lineage>
</organism>
<evidence type="ECO:0000256" key="5">
    <source>
        <dbReference type="ARBA" id="ARBA00023163"/>
    </source>
</evidence>
<keyword evidence="9" id="KW-1185">Reference proteome</keyword>
<dbReference type="PRINTS" id="PR00035">
    <property type="entry name" value="HTHGNTR"/>
</dbReference>
<reference evidence="8 9" key="1">
    <citation type="submission" date="2018-06" db="EMBL/GenBank/DDBJ databases">
        <title>Sphaerisporangium craniellae sp. nov., isolated from a marine sponge in the South China Sea.</title>
        <authorList>
            <person name="Li L."/>
        </authorList>
    </citation>
    <scope>NUCLEOTIDE SEQUENCE [LARGE SCALE GENOMIC DNA]</scope>
    <source>
        <strain evidence="8 9">CCTCC AA 208026</strain>
    </source>
</reference>
<dbReference type="PROSITE" id="PS50949">
    <property type="entry name" value="HTH_GNTR"/>
    <property type="match status" value="1"/>
</dbReference>
<accession>A0A367FIH0</accession>
<dbReference type="InterPro" id="IPR004839">
    <property type="entry name" value="Aminotransferase_I/II_large"/>
</dbReference>
<evidence type="ECO:0000259" key="7">
    <source>
        <dbReference type="PROSITE" id="PS50949"/>
    </source>
</evidence>
<evidence type="ECO:0000313" key="8">
    <source>
        <dbReference type="EMBL" id="RCG30183.1"/>
    </source>
</evidence>
<dbReference type="GO" id="GO:0003700">
    <property type="term" value="F:DNA-binding transcription factor activity"/>
    <property type="evidence" value="ECO:0007669"/>
    <property type="project" value="InterPro"/>
</dbReference>
<feature type="region of interest" description="Disordered" evidence="6">
    <location>
        <begin position="81"/>
        <end position="115"/>
    </location>
</feature>
<dbReference type="InterPro" id="IPR051446">
    <property type="entry name" value="HTH_trans_reg/aminotransferase"/>
</dbReference>
<keyword evidence="4" id="KW-0238">DNA-binding</keyword>
<dbReference type="InterPro" id="IPR015421">
    <property type="entry name" value="PyrdxlP-dep_Trfase_major"/>
</dbReference>
<dbReference type="AlphaFoldDB" id="A0A367FIH0"/>
<dbReference type="InterPro" id="IPR036388">
    <property type="entry name" value="WH-like_DNA-bd_sf"/>
</dbReference>
<dbReference type="Pfam" id="PF00155">
    <property type="entry name" value="Aminotran_1_2"/>
    <property type="match status" value="1"/>
</dbReference>
<evidence type="ECO:0000256" key="6">
    <source>
        <dbReference type="SAM" id="MobiDB-lite"/>
    </source>
</evidence>
<dbReference type="GO" id="GO:0008483">
    <property type="term" value="F:transaminase activity"/>
    <property type="evidence" value="ECO:0007669"/>
    <property type="project" value="UniProtKB-KW"/>
</dbReference>
<keyword evidence="5" id="KW-0804">Transcription</keyword>
<keyword evidence="3" id="KW-0805">Transcription regulation</keyword>